<dbReference type="Gene3D" id="3.40.50.10130">
    <property type="match status" value="1"/>
</dbReference>
<evidence type="ECO:0000259" key="9">
    <source>
        <dbReference type="PROSITE" id="PS51194"/>
    </source>
</evidence>
<reference evidence="10 11" key="1">
    <citation type="journal article" date="2011" name="Appl. Environ. Microbiol.">
        <title>Methanogenic archaea isolated from Taiwan's Chelungpu fault.</title>
        <authorList>
            <person name="Wu S.Y."/>
            <person name="Lai M.C."/>
        </authorList>
    </citation>
    <scope>NUCLEOTIDE SEQUENCE [LARGE SCALE GENOMIC DNA]</scope>
    <source>
        <strain evidence="10 11">St545Mb</strain>
    </source>
</reference>
<dbReference type="GO" id="GO:0006281">
    <property type="term" value="P:DNA repair"/>
    <property type="evidence" value="ECO:0007669"/>
    <property type="project" value="UniProtKB-KW"/>
</dbReference>
<dbReference type="SMART" id="SM00278">
    <property type="entry name" value="HhH1"/>
    <property type="match status" value="2"/>
</dbReference>
<dbReference type="Gene3D" id="1.20.1320.20">
    <property type="entry name" value="hef helicase domain"/>
    <property type="match status" value="1"/>
</dbReference>
<proteinExistence type="predicted"/>
<dbReference type="SUPFAM" id="SSF47781">
    <property type="entry name" value="RuvA domain 2-like"/>
    <property type="match status" value="1"/>
</dbReference>
<dbReference type="GO" id="GO:0016787">
    <property type="term" value="F:hydrolase activity"/>
    <property type="evidence" value="ECO:0007669"/>
    <property type="project" value="UniProtKB-KW"/>
</dbReference>
<dbReference type="NCBIfam" id="NF010337">
    <property type="entry name" value="PRK13766.1"/>
    <property type="match status" value="1"/>
</dbReference>
<evidence type="ECO:0000256" key="4">
    <source>
        <dbReference type="ARBA" id="ARBA00022806"/>
    </source>
</evidence>
<keyword evidence="6" id="KW-0238">DNA-binding</keyword>
<dbReference type="GO" id="GO:0004518">
    <property type="term" value="F:nuclease activity"/>
    <property type="evidence" value="ECO:0007669"/>
    <property type="project" value="InterPro"/>
</dbReference>
<keyword evidence="7" id="KW-0234">DNA repair</keyword>
<dbReference type="InterPro" id="IPR011545">
    <property type="entry name" value="DEAD/DEAH_box_helicase_dom"/>
</dbReference>
<sequence>MPDYIRHPLIRPNAVEQRLYQLDLAGKALGAPTLVVLPTGMGKTIIALLVIASRLEKAGGKVLLLSPTKPLVEQHASFLKKVLLIPEEEILTFTGSTSPSARAELWEKGRVIVSTPQVIENDILTKRISLEDVTHITFDEAHRATGNYAYTYIAERYFQLAKDPLCLGITASPGSSEEKIAEVCQALHIESVAVKTESDRDVAPYIHKKEIEWKRIDLPAEMREIRDLLNKVLEDRYKRLEDAGYPIHNSRYVSKKDLLALQQKLQGELRGSPDPSVYTAISIMAEIMKISHAVEITETQGLGALRMYMERLDNEAGSKNGSKASKRLAEDLYFRQAVNRLKGCDCEHPKMEHVKHIVLDQIKSSPDSRVIVFANYRDTAEMITTALAEIELIKPIRFVGQASKYKDKGLTQKQQVGIIEKFKSGEYNTLIATSVAEEGLDIPSTDLVLFYEPIPSEIRSIQRKGRTGRKHEGRVVVLITRGTRDEGYYWSSQSKEKKMLSNMSELQNMMPARTAESFSDIPEAADGIAGTADRKEQVTLFDFGNDTVKIVVDQREVKSSVARELERAGVDIMLRTLEVGDYILSDRVAAERKSCEDFTGSLIEHKLFEQISNLARAYEKPVLVIEGENLFNTRNLSPNAIHGALSSIALDFGLAVFHTRDAQDTASLLKQIAKREQTDEKRDVSMHGKKSSMMLPEQQEYIISSISDIGPKAARSLLMHFGSVENVIKADYEDLLKVKNIGPKTAGRIREIVSSEYK</sequence>
<keyword evidence="1" id="KW-0547">Nucleotide-binding</keyword>
<dbReference type="CDD" id="cd20075">
    <property type="entry name" value="XPF_nuclease_XPF_arch"/>
    <property type="match status" value="1"/>
</dbReference>
<dbReference type="GO" id="GO:0003677">
    <property type="term" value="F:DNA binding"/>
    <property type="evidence" value="ECO:0007669"/>
    <property type="project" value="UniProtKB-KW"/>
</dbReference>
<dbReference type="InterPro" id="IPR011335">
    <property type="entry name" value="Restrct_endonuc-II-like"/>
</dbReference>
<dbReference type="GO" id="GO:0004386">
    <property type="term" value="F:helicase activity"/>
    <property type="evidence" value="ECO:0007669"/>
    <property type="project" value="UniProtKB-KW"/>
</dbReference>
<dbReference type="Proteomes" id="UP001206983">
    <property type="component" value="Unassembled WGS sequence"/>
</dbReference>
<protein>
    <submittedName>
        <fullName evidence="10">Hef nuclease</fullName>
    </submittedName>
</protein>
<evidence type="ECO:0000259" key="8">
    <source>
        <dbReference type="PROSITE" id="PS51192"/>
    </source>
</evidence>
<dbReference type="InterPro" id="IPR010994">
    <property type="entry name" value="RuvA_2-like"/>
</dbReference>
<dbReference type="GO" id="GO:0005524">
    <property type="term" value="F:ATP binding"/>
    <property type="evidence" value="ECO:0007669"/>
    <property type="project" value="UniProtKB-KW"/>
</dbReference>
<evidence type="ECO:0000256" key="2">
    <source>
        <dbReference type="ARBA" id="ARBA00022763"/>
    </source>
</evidence>
<dbReference type="Pfam" id="PF02732">
    <property type="entry name" value="ERCC4"/>
    <property type="match status" value="1"/>
</dbReference>
<dbReference type="FunFam" id="3.40.50.300:FF:001992">
    <property type="entry name" value="ATP-dependent RNA helicase, putative"/>
    <property type="match status" value="1"/>
</dbReference>
<dbReference type="AlphaFoldDB" id="A0AAE3H9W9"/>
<dbReference type="RefSeq" id="WP_256621484.1">
    <property type="nucleotide sequence ID" value="NZ_JTEO01000002.1"/>
</dbReference>
<evidence type="ECO:0000256" key="7">
    <source>
        <dbReference type="ARBA" id="ARBA00023204"/>
    </source>
</evidence>
<feature type="domain" description="Helicase C-terminal" evidence="9">
    <location>
        <begin position="350"/>
        <end position="518"/>
    </location>
</feature>
<evidence type="ECO:0000256" key="6">
    <source>
        <dbReference type="ARBA" id="ARBA00023125"/>
    </source>
</evidence>
<gene>
    <name evidence="10" type="ORF">PV02_00975</name>
</gene>
<feature type="domain" description="Helicase ATP-binding" evidence="8">
    <location>
        <begin position="24"/>
        <end position="191"/>
    </location>
</feature>
<dbReference type="InterPro" id="IPR006166">
    <property type="entry name" value="ERCC4_domain"/>
</dbReference>
<dbReference type="PROSITE" id="PS51192">
    <property type="entry name" value="HELICASE_ATP_BIND_1"/>
    <property type="match status" value="1"/>
</dbReference>
<dbReference type="PANTHER" id="PTHR14025:SF20">
    <property type="entry name" value="FANCONI ANEMIA GROUP M PROTEIN"/>
    <property type="match status" value="1"/>
</dbReference>
<keyword evidence="11" id="KW-1185">Reference proteome</keyword>
<name>A0AAE3H9W9_9EURY</name>
<evidence type="ECO:0000256" key="3">
    <source>
        <dbReference type="ARBA" id="ARBA00022801"/>
    </source>
</evidence>
<dbReference type="InterPro" id="IPR027417">
    <property type="entry name" value="P-loop_NTPase"/>
</dbReference>
<dbReference type="InterPro" id="IPR014001">
    <property type="entry name" value="Helicase_ATP-bd"/>
</dbReference>
<dbReference type="PROSITE" id="PS51194">
    <property type="entry name" value="HELICASE_CTER"/>
    <property type="match status" value="1"/>
</dbReference>
<dbReference type="SUPFAM" id="SSF52540">
    <property type="entry name" value="P-loop containing nucleoside triphosphate hydrolases"/>
    <property type="match status" value="1"/>
</dbReference>
<dbReference type="Pfam" id="PF21210">
    <property type="entry name" value="RNA_helicase_helical"/>
    <property type="match status" value="1"/>
</dbReference>
<dbReference type="Pfam" id="PF00270">
    <property type="entry name" value="DEAD"/>
    <property type="match status" value="1"/>
</dbReference>
<dbReference type="PANTHER" id="PTHR14025">
    <property type="entry name" value="FANCONI ANEMIA GROUP M FANCM FAMILY MEMBER"/>
    <property type="match status" value="1"/>
</dbReference>
<evidence type="ECO:0000256" key="1">
    <source>
        <dbReference type="ARBA" id="ARBA00022741"/>
    </source>
</evidence>
<keyword evidence="4" id="KW-0347">Helicase</keyword>
<dbReference type="SMART" id="SM00891">
    <property type="entry name" value="ERCC4"/>
    <property type="match status" value="1"/>
</dbReference>
<evidence type="ECO:0000313" key="11">
    <source>
        <dbReference type="Proteomes" id="UP001206983"/>
    </source>
</evidence>
<dbReference type="Gene3D" id="1.10.150.20">
    <property type="entry name" value="5' to 3' exonuclease, C-terminal subdomain"/>
    <property type="match status" value="1"/>
</dbReference>
<dbReference type="SUPFAM" id="SSF52980">
    <property type="entry name" value="Restriction endonuclease-like"/>
    <property type="match status" value="1"/>
</dbReference>
<dbReference type="Pfam" id="PF14520">
    <property type="entry name" value="HHH_5"/>
    <property type="match status" value="1"/>
</dbReference>
<evidence type="ECO:0000313" key="10">
    <source>
        <dbReference type="EMBL" id="MCQ6962322.1"/>
    </source>
</evidence>
<keyword evidence="3" id="KW-0378">Hydrolase</keyword>
<dbReference type="Gene3D" id="3.40.50.300">
    <property type="entry name" value="P-loop containing nucleotide triphosphate hydrolases"/>
    <property type="match status" value="2"/>
</dbReference>
<accession>A0AAE3H9W9</accession>
<dbReference type="InterPro" id="IPR003583">
    <property type="entry name" value="Hlx-hairpin-Hlx_DNA-bd_motif"/>
</dbReference>
<dbReference type="SMART" id="SM00487">
    <property type="entry name" value="DEXDc"/>
    <property type="match status" value="1"/>
</dbReference>
<keyword evidence="2" id="KW-0227">DNA damage</keyword>
<dbReference type="EMBL" id="JTEO01000002">
    <property type="protein sequence ID" value="MCQ6962322.1"/>
    <property type="molecule type" value="Genomic_DNA"/>
</dbReference>
<dbReference type="Pfam" id="PF00271">
    <property type="entry name" value="Helicase_C"/>
    <property type="match status" value="1"/>
</dbReference>
<dbReference type="GO" id="GO:0140097">
    <property type="term" value="F:catalytic activity, acting on DNA"/>
    <property type="evidence" value="ECO:0007669"/>
    <property type="project" value="UniProtKB-ARBA"/>
</dbReference>
<organism evidence="10 11">
    <name type="scientific">Methanolobus chelungpuianus</name>
    <dbReference type="NCBI Taxonomy" id="502115"/>
    <lineage>
        <taxon>Archaea</taxon>
        <taxon>Methanobacteriati</taxon>
        <taxon>Methanobacteriota</taxon>
        <taxon>Stenosarchaea group</taxon>
        <taxon>Methanomicrobia</taxon>
        <taxon>Methanosarcinales</taxon>
        <taxon>Methanosarcinaceae</taxon>
        <taxon>Methanolobus</taxon>
    </lineage>
</organism>
<evidence type="ECO:0000256" key="5">
    <source>
        <dbReference type="ARBA" id="ARBA00022840"/>
    </source>
</evidence>
<comment type="caution">
    <text evidence="10">The sequence shown here is derived from an EMBL/GenBank/DDBJ whole genome shotgun (WGS) entry which is preliminary data.</text>
</comment>
<dbReference type="SMART" id="SM00490">
    <property type="entry name" value="HELICc"/>
    <property type="match status" value="1"/>
</dbReference>
<dbReference type="InterPro" id="IPR001650">
    <property type="entry name" value="Helicase_C-like"/>
</dbReference>
<dbReference type="CDD" id="cd12089">
    <property type="entry name" value="Hef_ID"/>
    <property type="match status" value="1"/>
</dbReference>
<dbReference type="InterPro" id="IPR041755">
    <property type="entry name" value="Hef_ID"/>
</dbReference>
<keyword evidence="5" id="KW-0067">ATP-binding</keyword>